<dbReference type="PANTHER" id="PTHR30136:SF34">
    <property type="entry name" value="TRANSCRIPTIONAL REGULATOR"/>
    <property type="match status" value="1"/>
</dbReference>
<dbReference type="InterPro" id="IPR036388">
    <property type="entry name" value="WH-like_DNA-bd_sf"/>
</dbReference>
<dbReference type="Pfam" id="PF09339">
    <property type="entry name" value="HTH_IclR"/>
    <property type="match status" value="1"/>
</dbReference>
<dbReference type="EMBL" id="CP060436">
    <property type="protein sequence ID" value="QPM92243.1"/>
    <property type="molecule type" value="Genomic_DNA"/>
</dbReference>
<evidence type="ECO:0000313" key="4">
    <source>
        <dbReference type="EMBL" id="QPM92243.1"/>
    </source>
</evidence>
<dbReference type="PROSITE" id="PS51077">
    <property type="entry name" value="HTH_ICLR"/>
    <property type="match status" value="1"/>
</dbReference>
<dbReference type="SUPFAM" id="SSF55781">
    <property type="entry name" value="GAF domain-like"/>
    <property type="match status" value="1"/>
</dbReference>
<dbReference type="SUPFAM" id="SSF46785">
    <property type="entry name" value="Winged helix' DNA-binding domain"/>
    <property type="match status" value="1"/>
</dbReference>
<proteinExistence type="predicted"/>
<evidence type="ECO:0000256" key="1">
    <source>
        <dbReference type="ARBA" id="ARBA00023015"/>
    </source>
</evidence>
<evidence type="ECO:0000256" key="3">
    <source>
        <dbReference type="ARBA" id="ARBA00023163"/>
    </source>
</evidence>
<dbReference type="Pfam" id="PF01614">
    <property type="entry name" value="IclR_C"/>
    <property type="match status" value="1"/>
</dbReference>
<dbReference type="GO" id="GO:0003700">
    <property type="term" value="F:DNA-binding transcription factor activity"/>
    <property type="evidence" value="ECO:0007669"/>
    <property type="project" value="TreeGrafter"/>
</dbReference>
<dbReference type="InterPro" id="IPR036390">
    <property type="entry name" value="WH_DNA-bd_sf"/>
</dbReference>
<dbReference type="InterPro" id="IPR014757">
    <property type="entry name" value="Tscrpt_reg_IclR_C"/>
</dbReference>
<dbReference type="InterPro" id="IPR005471">
    <property type="entry name" value="Tscrpt_reg_IclR_N"/>
</dbReference>
<dbReference type="PANTHER" id="PTHR30136">
    <property type="entry name" value="HELIX-TURN-HELIX TRANSCRIPTIONAL REGULATOR, ICLR FAMILY"/>
    <property type="match status" value="1"/>
</dbReference>
<accession>A0A418SJZ7</accession>
<dbReference type="Gene3D" id="3.30.450.40">
    <property type="match status" value="1"/>
</dbReference>
<dbReference type="GO" id="GO:0045892">
    <property type="term" value="P:negative regulation of DNA-templated transcription"/>
    <property type="evidence" value="ECO:0007669"/>
    <property type="project" value="TreeGrafter"/>
</dbReference>
<dbReference type="PROSITE" id="PS51078">
    <property type="entry name" value="ICLR_ED"/>
    <property type="match status" value="1"/>
</dbReference>
<keyword evidence="2" id="KW-0238">DNA-binding</keyword>
<evidence type="ECO:0000256" key="2">
    <source>
        <dbReference type="ARBA" id="ARBA00023125"/>
    </source>
</evidence>
<dbReference type="InterPro" id="IPR029016">
    <property type="entry name" value="GAF-like_dom_sf"/>
</dbReference>
<dbReference type="SMART" id="SM00346">
    <property type="entry name" value="HTH_ICLR"/>
    <property type="match status" value="1"/>
</dbReference>
<keyword evidence="5" id="KW-1185">Reference proteome</keyword>
<dbReference type="OrthoDB" id="8357778at2"/>
<dbReference type="Gene3D" id="1.10.10.10">
    <property type="entry name" value="Winged helix-like DNA-binding domain superfamily/Winged helix DNA-binding domain"/>
    <property type="match status" value="1"/>
</dbReference>
<organism evidence="4 5">
    <name type="scientific">Pseudooceanicola algae</name>
    <dbReference type="NCBI Taxonomy" id="1537215"/>
    <lineage>
        <taxon>Bacteria</taxon>
        <taxon>Pseudomonadati</taxon>
        <taxon>Pseudomonadota</taxon>
        <taxon>Alphaproteobacteria</taxon>
        <taxon>Rhodobacterales</taxon>
        <taxon>Paracoccaceae</taxon>
        <taxon>Pseudooceanicola</taxon>
    </lineage>
</organism>
<dbReference type="KEGG" id="palw:PSAL_035070"/>
<sequence length="264" mass="27924">MADQSDDRYLVPGLIRGLSVLKLFTPDSPSLSLSDIARALGITRSAAFRTVYTLNEAGCLLHDQRSQTYALGPGVLRLTYGYVATREVVEIAQPALEQLRDRIGWSAHLGVLDGASVLYVLRVPGPQRDSSIVQVGSRLPARATTMGRVLLADLGEDDLIGLFRNDHARGKGPSLPGILRQATADRAAQAVVHTGDFEAGMVSAAAPLRDMTGQVVAAINVTAPQSATTQAQVGGDIRAALIATAARISVLLGWDQPARIPVAE</sequence>
<dbReference type="InterPro" id="IPR050707">
    <property type="entry name" value="HTH_MetabolicPath_Reg"/>
</dbReference>
<name>A0A418SJZ7_9RHOB</name>
<dbReference type="RefSeq" id="WP_119838044.1">
    <property type="nucleotide sequence ID" value="NZ_CP060436.1"/>
</dbReference>
<keyword evidence="1" id="KW-0805">Transcription regulation</keyword>
<reference evidence="4 5" key="1">
    <citation type="submission" date="2020-08" db="EMBL/GenBank/DDBJ databases">
        <title>Genome sequence of Rhodobacteraceae bacterium Lw-13e.</title>
        <authorList>
            <person name="Poehlein A."/>
            <person name="Wolter L."/>
            <person name="Daniel R."/>
            <person name="Brinkhoff T."/>
        </authorList>
    </citation>
    <scope>NUCLEOTIDE SEQUENCE [LARGE SCALE GENOMIC DNA]</scope>
    <source>
        <strain evidence="4 5">Lw-13e</strain>
    </source>
</reference>
<dbReference type="GO" id="GO:0003677">
    <property type="term" value="F:DNA binding"/>
    <property type="evidence" value="ECO:0007669"/>
    <property type="project" value="UniProtKB-KW"/>
</dbReference>
<dbReference type="Proteomes" id="UP000283786">
    <property type="component" value="Chromosome"/>
</dbReference>
<keyword evidence="3" id="KW-0804">Transcription</keyword>
<protein>
    <submittedName>
        <fullName evidence="4">Pca regulon regulatory protein</fullName>
    </submittedName>
</protein>
<gene>
    <name evidence="4" type="primary">pcaR_2</name>
    <name evidence="4" type="ORF">PSAL_035070</name>
</gene>
<evidence type="ECO:0000313" key="5">
    <source>
        <dbReference type="Proteomes" id="UP000283786"/>
    </source>
</evidence>
<dbReference type="AlphaFoldDB" id="A0A418SJZ7"/>